<gene>
    <name evidence="2" type="ORF">OIU79_022267</name>
</gene>
<name>A0A9Q0WGH2_SALPP</name>
<dbReference type="AlphaFoldDB" id="A0A9Q0WGH2"/>
<protein>
    <submittedName>
        <fullName evidence="2">Uncharacterized protein</fullName>
    </submittedName>
</protein>
<proteinExistence type="predicted"/>
<feature type="region of interest" description="Disordered" evidence="1">
    <location>
        <begin position="94"/>
        <end position="118"/>
    </location>
</feature>
<accession>A0A9Q0WGH2</accession>
<sequence length="118" mass="13258">MKTTQLINFFNQHKTNPPQPPFNPRPASPNPDRLNSKSQDDVDPDDLFARFAAIKAPKTQPVTVLFRVMKTRLRRLLGGPGTLLVSTTLHCLISDEDEDDLDDEGEDDSEGRRQLSTV</sequence>
<dbReference type="EMBL" id="JAPFFK010000004">
    <property type="protein sequence ID" value="KAJ6766278.1"/>
    <property type="molecule type" value="Genomic_DNA"/>
</dbReference>
<feature type="compositionally biased region" description="Polar residues" evidence="1">
    <location>
        <begin position="1"/>
        <end position="15"/>
    </location>
</feature>
<reference evidence="2" key="2">
    <citation type="journal article" date="2023" name="Int. J. Mol. Sci.">
        <title>De Novo Assembly and Annotation of 11 Diverse Shrub Willow (Salix) Genomes Reveals Novel Gene Organization in Sex-Linked Regions.</title>
        <authorList>
            <person name="Hyden B."/>
            <person name="Feng K."/>
            <person name="Yates T.B."/>
            <person name="Jawdy S."/>
            <person name="Cereghino C."/>
            <person name="Smart L.B."/>
            <person name="Muchero W."/>
        </authorList>
    </citation>
    <scope>NUCLEOTIDE SEQUENCE</scope>
    <source>
        <tissue evidence="2">Shoot tip</tissue>
    </source>
</reference>
<keyword evidence="3" id="KW-1185">Reference proteome</keyword>
<evidence type="ECO:0000313" key="2">
    <source>
        <dbReference type="EMBL" id="KAJ6766278.1"/>
    </source>
</evidence>
<feature type="compositionally biased region" description="Pro residues" evidence="1">
    <location>
        <begin position="17"/>
        <end position="29"/>
    </location>
</feature>
<feature type="region of interest" description="Disordered" evidence="1">
    <location>
        <begin position="1"/>
        <end position="42"/>
    </location>
</feature>
<comment type="caution">
    <text evidence="2">The sequence shown here is derived from an EMBL/GenBank/DDBJ whole genome shotgun (WGS) entry which is preliminary data.</text>
</comment>
<evidence type="ECO:0000256" key="1">
    <source>
        <dbReference type="SAM" id="MobiDB-lite"/>
    </source>
</evidence>
<dbReference type="Proteomes" id="UP001151532">
    <property type="component" value="Chromosome 4"/>
</dbReference>
<reference evidence="2" key="1">
    <citation type="submission" date="2022-11" db="EMBL/GenBank/DDBJ databases">
        <authorList>
            <person name="Hyden B.L."/>
            <person name="Feng K."/>
            <person name="Yates T."/>
            <person name="Jawdy S."/>
            <person name="Smart L.B."/>
            <person name="Muchero W."/>
        </authorList>
    </citation>
    <scope>NUCLEOTIDE SEQUENCE</scope>
    <source>
        <tissue evidence="2">Shoot tip</tissue>
    </source>
</reference>
<organism evidence="2 3">
    <name type="scientific">Salix purpurea</name>
    <name type="common">Purple osier willow</name>
    <dbReference type="NCBI Taxonomy" id="77065"/>
    <lineage>
        <taxon>Eukaryota</taxon>
        <taxon>Viridiplantae</taxon>
        <taxon>Streptophyta</taxon>
        <taxon>Embryophyta</taxon>
        <taxon>Tracheophyta</taxon>
        <taxon>Spermatophyta</taxon>
        <taxon>Magnoliopsida</taxon>
        <taxon>eudicotyledons</taxon>
        <taxon>Gunneridae</taxon>
        <taxon>Pentapetalae</taxon>
        <taxon>rosids</taxon>
        <taxon>fabids</taxon>
        <taxon>Malpighiales</taxon>
        <taxon>Salicaceae</taxon>
        <taxon>Saliceae</taxon>
        <taxon>Salix</taxon>
    </lineage>
</organism>
<evidence type="ECO:0000313" key="3">
    <source>
        <dbReference type="Proteomes" id="UP001151532"/>
    </source>
</evidence>
<feature type="compositionally biased region" description="Acidic residues" evidence="1">
    <location>
        <begin position="94"/>
        <end position="109"/>
    </location>
</feature>